<accession>A0AAD6Z419</accession>
<comment type="caution">
    <text evidence="2">The sequence shown here is derived from an EMBL/GenBank/DDBJ whole genome shotgun (WGS) entry which is preliminary data.</text>
</comment>
<protein>
    <submittedName>
        <fullName evidence="2">Uncharacterized protein</fullName>
    </submittedName>
</protein>
<reference evidence="2" key="1">
    <citation type="submission" date="2023-03" db="EMBL/GenBank/DDBJ databases">
        <title>Massive genome expansion in bonnet fungi (Mycena s.s.) driven by repeated elements and novel gene families across ecological guilds.</title>
        <authorList>
            <consortium name="Lawrence Berkeley National Laboratory"/>
            <person name="Harder C.B."/>
            <person name="Miyauchi S."/>
            <person name="Viragh M."/>
            <person name="Kuo A."/>
            <person name="Thoen E."/>
            <person name="Andreopoulos B."/>
            <person name="Lu D."/>
            <person name="Skrede I."/>
            <person name="Drula E."/>
            <person name="Henrissat B."/>
            <person name="Morin E."/>
            <person name="Kohler A."/>
            <person name="Barry K."/>
            <person name="LaButti K."/>
            <person name="Morin E."/>
            <person name="Salamov A."/>
            <person name="Lipzen A."/>
            <person name="Mereny Z."/>
            <person name="Hegedus B."/>
            <person name="Baldrian P."/>
            <person name="Stursova M."/>
            <person name="Weitz H."/>
            <person name="Taylor A."/>
            <person name="Grigoriev I.V."/>
            <person name="Nagy L.G."/>
            <person name="Martin F."/>
            <person name="Kauserud H."/>
        </authorList>
    </citation>
    <scope>NUCLEOTIDE SEQUENCE</scope>
    <source>
        <strain evidence="2">CBHHK002</strain>
    </source>
</reference>
<feature type="compositionally biased region" description="Low complexity" evidence="1">
    <location>
        <begin position="28"/>
        <end position="40"/>
    </location>
</feature>
<dbReference type="EMBL" id="JARIHO010000093">
    <property type="protein sequence ID" value="KAJ7306271.1"/>
    <property type="molecule type" value="Genomic_DNA"/>
</dbReference>
<feature type="region of interest" description="Disordered" evidence="1">
    <location>
        <begin position="1"/>
        <end position="50"/>
    </location>
</feature>
<name>A0AAD6Z419_9AGAR</name>
<evidence type="ECO:0000313" key="2">
    <source>
        <dbReference type="EMBL" id="KAJ7306271.1"/>
    </source>
</evidence>
<keyword evidence="3" id="KW-1185">Reference proteome</keyword>
<dbReference type="AlphaFoldDB" id="A0AAD6Z419"/>
<sequence length="252" mass="27869">MPSNSSYDTNYPHDHSFTAPRPAPAPPVSSLGSSNSSPSPEGFIVPHIPPPNDPVRVIRDARGHWQLPHLSEMPLHVDHRRVNRLMKYRIHVNAKCSSCAELGVDCEFGETGLPCPPCNVLGVPYCTFADPDFFMENVGHTRNTFLYEECSALCTAVHNNQLPPSSFDREYTKAQSWFYSTAQGAITRFTLNHRATDGLALRGYRALASSATDTGLLTRFISLGFETHLHPLVLQVVTDRLQAIFLALLGIP</sequence>
<evidence type="ECO:0000256" key="1">
    <source>
        <dbReference type="SAM" id="MobiDB-lite"/>
    </source>
</evidence>
<gene>
    <name evidence="2" type="ORF">DFH08DRAFT_944856</name>
</gene>
<proteinExistence type="predicted"/>
<dbReference type="Proteomes" id="UP001218218">
    <property type="component" value="Unassembled WGS sequence"/>
</dbReference>
<organism evidence="2 3">
    <name type="scientific">Mycena albidolilacea</name>
    <dbReference type="NCBI Taxonomy" id="1033008"/>
    <lineage>
        <taxon>Eukaryota</taxon>
        <taxon>Fungi</taxon>
        <taxon>Dikarya</taxon>
        <taxon>Basidiomycota</taxon>
        <taxon>Agaricomycotina</taxon>
        <taxon>Agaricomycetes</taxon>
        <taxon>Agaricomycetidae</taxon>
        <taxon>Agaricales</taxon>
        <taxon>Marasmiineae</taxon>
        <taxon>Mycenaceae</taxon>
        <taxon>Mycena</taxon>
    </lineage>
</organism>
<evidence type="ECO:0000313" key="3">
    <source>
        <dbReference type="Proteomes" id="UP001218218"/>
    </source>
</evidence>